<sequence length="55" mass="6061">SFTGLVDLITRQKMTWQGSSLTYDGRAFETSALQPSDDPDVLQAASEARNTLIEQ</sequence>
<organism evidence="1 2">
    <name type="scientific">Cirrhinus mrigala</name>
    <name type="common">Mrigala</name>
    <dbReference type="NCBI Taxonomy" id="683832"/>
    <lineage>
        <taxon>Eukaryota</taxon>
        <taxon>Metazoa</taxon>
        <taxon>Chordata</taxon>
        <taxon>Craniata</taxon>
        <taxon>Vertebrata</taxon>
        <taxon>Euteleostomi</taxon>
        <taxon>Actinopterygii</taxon>
        <taxon>Neopterygii</taxon>
        <taxon>Teleostei</taxon>
        <taxon>Ostariophysi</taxon>
        <taxon>Cypriniformes</taxon>
        <taxon>Cyprinidae</taxon>
        <taxon>Labeoninae</taxon>
        <taxon>Labeonini</taxon>
        <taxon>Cirrhinus</taxon>
    </lineage>
</organism>
<evidence type="ECO:0008006" key="3">
    <source>
        <dbReference type="Google" id="ProtNLM"/>
    </source>
</evidence>
<accession>A0ABD0R5V0</accession>
<comment type="caution">
    <text evidence="1">The sequence shown here is derived from an EMBL/GenBank/DDBJ whole genome shotgun (WGS) entry which is preliminary data.</text>
</comment>
<reference evidence="1 2" key="1">
    <citation type="submission" date="2024-05" db="EMBL/GenBank/DDBJ databases">
        <title>Genome sequencing and assembly of Indian major carp, Cirrhinus mrigala (Hamilton, 1822).</title>
        <authorList>
            <person name="Mohindra V."/>
            <person name="Chowdhury L.M."/>
            <person name="Lal K."/>
            <person name="Jena J.K."/>
        </authorList>
    </citation>
    <scope>NUCLEOTIDE SEQUENCE [LARGE SCALE GENOMIC DNA]</scope>
    <source>
        <strain evidence="1">CM1030</strain>
        <tissue evidence="1">Blood</tissue>
    </source>
</reference>
<dbReference type="Proteomes" id="UP001529510">
    <property type="component" value="Unassembled WGS sequence"/>
</dbReference>
<gene>
    <name evidence="1" type="ORF">M9458_011574</name>
</gene>
<dbReference type="AlphaFoldDB" id="A0ABD0R5V0"/>
<name>A0ABD0R5V0_CIRMR</name>
<evidence type="ECO:0000313" key="1">
    <source>
        <dbReference type="EMBL" id="KAL0193278.1"/>
    </source>
</evidence>
<feature type="non-terminal residue" evidence="1">
    <location>
        <position position="1"/>
    </location>
</feature>
<feature type="non-terminal residue" evidence="1">
    <location>
        <position position="55"/>
    </location>
</feature>
<proteinExistence type="predicted"/>
<evidence type="ECO:0000313" key="2">
    <source>
        <dbReference type="Proteomes" id="UP001529510"/>
    </source>
</evidence>
<keyword evidence="2" id="KW-1185">Reference proteome</keyword>
<protein>
    <recommendedName>
        <fullName evidence="3">MHC class I antigen</fullName>
    </recommendedName>
</protein>
<dbReference type="EMBL" id="JAMKFB020000005">
    <property type="protein sequence ID" value="KAL0193278.1"/>
    <property type="molecule type" value="Genomic_DNA"/>
</dbReference>